<feature type="domain" description="RGS" evidence="3">
    <location>
        <begin position="353"/>
        <end position="594"/>
    </location>
</feature>
<sequence>MTTTDSSNDDNSKLNNQVTLRSLNRTPSGHIKSNFALELLNMFYGAKLLHCPDDKTCKKITTVKTVLQPTPKGVSMLHQFCLKMGISNIKDLKIPPILNSSFNSMKLMEFERHSRTDQLIHNTQSDKILFVLIMGPKMNIWSSMNEPDSISNYGSSLSLRSKLNKSNIYAAGNQMQSTLEDSNAFLAYLRQRQAESPGNDTDEDEDILRSSDSVKTEKVIVSPFHHRFFTNPDSDSHVQYYVSNKGLRFFTSKTVRRDNKDQTVKNCFSGKALTQYLMDCTDLMYIRDAIKIANVFLEENWIEFQSIPSQTFLPTKDAIYTLTDAGMKLVKWNNSNTLDLADVTDENLGENISFNKTLRDPALKYLFRNFLIDNMCVENLDVFDDIVDFQKKMKILKKMVSLKDREKKKYIEEIQHDSIFDELKSNQLQHKKLTIYTAINKLLEFCLSKIYSIFAMYVSEDAPNEVNIDSKLRFQVQNYVQKKVRFDSTVLNVSDLKKRCLETTEFNGKLITINSDPATETEKKENVSSNLTLNLKHLREAENPPLSPTDVIFGPKLKFLDDVCTFYEEIKRKVYRMMEVDSFEKFLNSEELKRNYIF</sequence>
<dbReference type="Gene3D" id="1.10.167.10">
    <property type="entry name" value="Regulator of G-protein Signalling 4, domain 2"/>
    <property type="match status" value="1"/>
</dbReference>
<dbReference type="SUPFAM" id="SSF48097">
    <property type="entry name" value="Regulator of G-protein signaling, RGS"/>
    <property type="match status" value="1"/>
</dbReference>
<proteinExistence type="predicted"/>
<dbReference type="Pfam" id="PF00615">
    <property type="entry name" value="RGS"/>
    <property type="match status" value="1"/>
</dbReference>
<evidence type="ECO:0000259" key="3">
    <source>
        <dbReference type="PROSITE" id="PS50132"/>
    </source>
</evidence>
<evidence type="ECO:0000256" key="1">
    <source>
        <dbReference type="ARBA" id="ARBA00022700"/>
    </source>
</evidence>
<dbReference type="GO" id="GO:0035556">
    <property type="term" value="P:intracellular signal transduction"/>
    <property type="evidence" value="ECO:0007669"/>
    <property type="project" value="InterPro"/>
</dbReference>
<dbReference type="Pfam" id="PF00610">
    <property type="entry name" value="DEP"/>
    <property type="match status" value="1"/>
</dbReference>
<name>A0A4T0WZD2_9ASCO</name>
<protein>
    <recommendedName>
        <fullName evidence="7">RGS domain-containing protein</fullName>
    </recommendedName>
</protein>
<accession>A0A4T0WZD2</accession>
<dbReference type="PANTHER" id="PTHR10845">
    <property type="entry name" value="REGULATOR OF G PROTEIN SIGNALING"/>
    <property type="match status" value="1"/>
</dbReference>
<dbReference type="Proteomes" id="UP000307173">
    <property type="component" value="Unassembled WGS sequence"/>
</dbReference>
<dbReference type="InterPro" id="IPR000591">
    <property type="entry name" value="DEP_dom"/>
</dbReference>
<evidence type="ECO:0000259" key="4">
    <source>
        <dbReference type="PROSITE" id="PS50186"/>
    </source>
</evidence>
<dbReference type="CDD" id="cd04450">
    <property type="entry name" value="DEP_RGS7-like"/>
    <property type="match status" value="1"/>
</dbReference>
<comment type="caution">
    <text evidence="5">The sequence shown here is derived from an EMBL/GenBank/DDBJ whole genome shotgun (WGS) entry which is preliminary data.</text>
</comment>
<keyword evidence="1" id="KW-0734">Signal transduction inhibitor</keyword>
<evidence type="ECO:0000313" key="6">
    <source>
        <dbReference type="Proteomes" id="UP000307173"/>
    </source>
</evidence>
<dbReference type="SUPFAM" id="SSF46785">
    <property type="entry name" value="Winged helix' DNA-binding domain"/>
    <property type="match status" value="1"/>
</dbReference>
<organism evidence="5 6">
    <name type="scientific">Pichia inconspicua</name>
    <dbReference type="NCBI Taxonomy" id="52247"/>
    <lineage>
        <taxon>Eukaryota</taxon>
        <taxon>Fungi</taxon>
        <taxon>Dikarya</taxon>
        <taxon>Ascomycota</taxon>
        <taxon>Saccharomycotina</taxon>
        <taxon>Pichiomycetes</taxon>
        <taxon>Pichiales</taxon>
        <taxon>Pichiaceae</taxon>
        <taxon>Pichia</taxon>
    </lineage>
</organism>
<dbReference type="InterPro" id="IPR058855">
    <property type="entry name" value="RGS1/SST2-like_Fungal-DR"/>
</dbReference>
<feature type="domain" description="DEP" evidence="4">
    <location>
        <begin position="243"/>
        <end position="324"/>
    </location>
</feature>
<dbReference type="InterPro" id="IPR036388">
    <property type="entry name" value="WH-like_DNA-bd_sf"/>
</dbReference>
<feature type="region of interest" description="Disordered" evidence="2">
    <location>
        <begin position="1"/>
        <end position="21"/>
    </location>
</feature>
<dbReference type="GO" id="GO:0009968">
    <property type="term" value="P:negative regulation of signal transduction"/>
    <property type="evidence" value="ECO:0007669"/>
    <property type="project" value="UniProtKB-KW"/>
</dbReference>
<dbReference type="Pfam" id="PF25889">
    <property type="entry name" value="WHD_Fungal_DR"/>
    <property type="match status" value="1"/>
</dbReference>
<reference evidence="5 6" key="1">
    <citation type="journal article" date="2019" name="Front. Genet.">
        <title>Whole-Genome Sequencing of the Opportunistic Yeast Pathogen Candida inconspicua Uncovers Its Hybrid Origin.</title>
        <authorList>
            <person name="Mixao V."/>
            <person name="Hansen A.P."/>
            <person name="Saus E."/>
            <person name="Boekhout T."/>
            <person name="Lass-Florl C."/>
            <person name="Gabaldon T."/>
        </authorList>
    </citation>
    <scope>NUCLEOTIDE SEQUENCE [LARGE SCALE GENOMIC DNA]</scope>
    <source>
        <strain evidence="5 6">CBS 180</strain>
    </source>
</reference>
<dbReference type="AlphaFoldDB" id="A0A4T0WZD2"/>
<evidence type="ECO:0000313" key="5">
    <source>
        <dbReference type="EMBL" id="TID23212.1"/>
    </source>
</evidence>
<dbReference type="InterPro" id="IPR016137">
    <property type="entry name" value="RGS"/>
</dbReference>
<dbReference type="InterPro" id="IPR044926">
    <property type="entry name" value="RGS_subdomain_2"/>
</dbReference>
<dbReference type="OrthoDB" id="196547at2759"/>
<dbReference type="STRING" id="52247.A0A4T0WZD2"/>
<dbReference type="InterPro" id="IPR036305">
    <property type="entry name" value="RGS_sf"/>
</dbReference>
<dbReference type="PANTHER" id="PTHR10845:SF192">
    <property type="entry name" value="DOUBLE HIT, ISOFORM B"/>
    <property type="match status" value="1"/>
</dbReference>
<dbReference type="Gene3D" id="1.10.10.10">
    <property type="entry name" value="Winged helix-like DNA-binding domain superfamily/Winged helix DNA-binding domain"/>
    <property type="match status" value="1"/>
</dbReference>
<dbReference type="SMART" id="SM00315">
    <property type="entry name" value="RGS"/>
    <property type="match status" value="1"/>
</dbReference>
<dbReference type="PROSITE" id="PS50132">
    <property type="entry name" value="RGS"/>
    <property type="match status" value="1"/>
</dbReference>
<evidence type="ECO:0008006" key="7">
    <source>
        <dbReference type="Google" id="ProtNLM"/>
    </source>
</evidence>
<evidence type="ECO:0000256" key="2">
    <source>
        <dbReference type="SAM" id="MobiDB-lite"/>
    </source>
</evidence>
<gene>
    <name evidence="5" type="ORF">CANINC_003229</name>
</gene>
<dbReference type="PROSITE" id="PS50186">
    <property type="entry name" value="DEP"/>
    <property type="match status" value="1"/>
</dbReference>
<dbReference type="SMART" id="SM00049">
    <property type="entry name" value="DEP"/>
    <property type="match status" value="1"/>
</dbReference>
<dbReference type="EMBL" id="SELW01000533">
    <property type="protein sequence ID" value="TID23212.1"/>
    <property type="molecule type" value="Genomic_DNA"/>
</dbReference>
<keyword evidence="6" id="KW-1185">Reference proteome</keyword>
<dbReference type="InterPro" id="IPR036390">
    <property type="entry name" value="WH_DNA-bd_sf"/>
</dbReference>